<dbReference type="GO" id="GO:0005737">
    <property type="term" value="C:cytoplasm"/>
    <property type="evidence" value="ECO:0007669"/>
    <property type="project" value="TreeGrafter"/>
</dbReference>
<dbReference type="Pfam" id="PF12569">
    <property type="entry name" value="NatA_aux_su"/>
    <property type="match status" value="1"/>
</dbReference>
<evidence type="ECO:0000256" key="3">
    <source>
        <dbReference type="PROSITE-ProRule" id="PRU00339"/>
    </source>
</evidence>
<sequence>MSKQLPSKESTLFRSIVKYYEIKQYKKGLKAADSILKKFPEHGETLAMKGLTLNCMGKKEEAYEYVRQGVKRDLKSHVCWHVYGLLYRSDRNYAEAIKCYRQALRIDPDNAQILRDLYLLQVQMRDLKGYCETRRMFLQLKPNNRNNWIGLAIAHHLNGTLQTAVDILDKYSATLDTSRDANYDDSEMYLYQNEIIQEMGDIPACLAHLETIKPYVLDTLVWRQRKAECLVLQGDSEAALAIYAELLDINMDNYAYHRGVQAALCKQPKWLKLTSLPSATEELTAAEKTTLAAYYDKTPDCPTHCRIALDILVGDDLKAKYETGASLPCANGIFRLDAYLRRGLKKGVPSLGSDVKSLYQAPASLALLSDLVAVYLGEKATVPAAEWVWRVYFAAQHFDRLRDTKRALTLIDECLAHTPTVLEFYQMKGKVLKHAGDYSAAATVVDQGRKLDLADRYINNKTTKYLLRANRIAEAEATIALFTRHEGDPQQNLFEMQCMWYENAVAAAHARQHADGPALKKFAAVEKHFNDFIDDQFDFHSYCMRKMTLRAYLQMLRMCDTLLEHKVMVQAVHGAIAVHLRRYDTPAGSAPAAPAKLSAADKAKAKRAAAKARKAEFRKAEEEALQSQLQKEQEAAEREKLDKTKKKQSQRAARETPVDADPHGELLLAKPPLEEAWRLVTILKEYAPRAVATNVAAFDVAFRQRKYLLCLEALLAVPRDAWTAPLLPRLVQLYSVTGVAPIVAKLLDEAKAALFRGAKDLAAVVAAAKAADGTRSLEWRVAVAEAACLVDSKNKAWVVSWLLDDKAQASVGAYEDALSVVARFTDAKDHAAFAAKLKEWFVHAAAFGNAYTA</sequence>
<evidence type="ECO:0000256" key="1">
    <source>
        <dbReference type="ARBA" id="ARBA00022737"/>
    </source>
</evidence>
<keyword evidence="5" id="KW-0808">Transferase</keyword>
<evidence type="ECO:0000256" key="4">
    <source>
        <dbReference type="SAM" id="MobiDB-lite"/>
    </source>
</evidence>
<dbReference type="FunFam" id="1.25.40.1040:FF:000003">
    <property type="entry name" value="N-terminal acetyltransferase A, auxiliary subunit"/>
    <property type="match status" value="1"/>
</dbReference>
<dbReference type="STRING" id="1202772.A0A1V9Z070"/>
<feature type="compositionally biased region" description="Basic and acidic residues" evidence="4">
    <location>
        <begin position="652"/>
        <end position="664"/>
    </location>
</feature>
<protein>
    <submittedName>
        <fullName evidence="5">N-terminal acetyltransferase A complex subunit nat1-like protein</fullName>
    </submittedName>
</protein>
<accession>A0A1V9Z070</accession>
<comment type="caution">
    <text evidence="5">The sequence shown here is derived from an EMBL/GenBank/DDBJ whole genome shotgun (WGS) entry which is preliminary data.</text>
</comment>
<keyword evidence="6" id="KW-1185">Reference proteome</keyword>
<dbReference type="EMBL" id="JNBR01000535">
    <property type="protein sequence ID" value="OQR91416.1"/>
    <property type="molecule type" value="Genomic_DNA"/>
</dbReference>
<keyword evidence="1" id="KW-0677">Repeat</keyword>
<dbReference type="GO" id="GO:0016740">
    <property type="term" value="F:transferase activity"/>
    <property type="evidence" value="ECO:0007669"/>
    <property type="project" value="UniProtKB-KW"/>
</dbReference>
<evidence type="ECO:0000256" key="2">
    <source>
        <dbReference type="ARBA" id="ARBA00022803"/>
    </source>
</evidence>
<dbReference type="InterPro" id="IPR021183">
    <property type="entry name" value="NatA_aux_su"/>
</dbReference>
<feature type="compositionally biased region" description="Basic and acidic residues" evidence="4">
    <location>
        <begin position="631"/>
        <end position="642"/>
    </location>
</feature>
<dbReference type="AlphaFoldDB" id="A0A1V9Z070"/>
<reference evidence="5 6" key="1">
    <citation type="journal article" date="2014" name="Genome Biol. Evol.">
        <title>The secreted proteins of Achlya hypogyna and Thraustotheca clavata identify the ancestral oomycete secretome and reveal gene acquisitions by horizontal gene transfer.</title>
        <authorList>
            <person name="Misner I."/>
            <person name="Blouin N."/>
            <person name="Leonard G."/>
            <person name="Richards T.A."/>
            <person name="Lane C.E."/>
        </authorList>
    </citation>
    <scope>NUCLEOTIDE SEQUENCE [LARGE SCALE GENOMIC DNA]</scope>
    <source>
        <strain evidence="5 6">ATCC 48635</strain>
    </source>
</reference>
<evidence type="ECO:0000313" key="6">
    <source>
        <dbReference type="Proteomes" id="UP000243579"/>
    </source>
</evidence>
<evidence type="ECO:0000313" key="5">
    <source>
        <dbReference type="EMBL" id="OQR91416.1"/>
    </source>
</evidence>
<gene>
    <name evidence="5" type="ORF">ACHHYP_04719</name>
</gene>
<dbReference type="PROSITE" id="PS50005">
    <property type="entry name" value="TPR"/>
    <property type="match status" value="1"/>
</dbReference>
<dbReference type="SUPFAM" id="SSF48452">
    <property type="entry name" value="TPR-like"/>
    <property type="match status" value="2"/>
</dbReference>
<feature type="region of interest" description="Disordered" evidence="4">
    <location>
        <begin position="623"/>
        <end position="665"/>
    </location>
</feature>
<feature type="repeat" description="TPR" evidence="3">
    <location>
        <begin position="77"/>
        <end position="110"/>
    </location>
</feature>
<dbReference type="InterPro" id="IPR011990">
    <property type="entry name" value="TPR-like_helical_dom_sf"/>
</dbReference>
<dbReference type="Gene3D" id="1.25.40.1010">
    <property type="match status" value="1"/>
</dbReference>
<proteinExistence type="predicted"/>
<dbReference type="SMART" id="SM00028">
    <property type="entry name" value="TPR"/>
    <property type="match status" value="5"/>
</dbReference>
<dbReference type="Proteomes" id="UP000243579">
    <property type="component" value="Unassembled WGS sequence"/>
</dbReference>
<dbReference type="OrthoDB" id="10263032at2759"/>
<dbReference type="PANTHER" id="PTHR22767">
    <property type="entry name" value="N-TERMINAL ACETYLTRANSFERASE-RELATED"/>
    <property type="match status" value="1"/>
</dbReference>
<dbReference type="Gene3D" id="1.25.40.1040">
    <property type="match status" value="1"/>
</dbReference>
<keyword evidence="2 3" id="KW-0802">TPR repeat</keyword>
<dbReference type="PIRSF" id="PIRSF000422">
    <property type="entry name" value="N-terminal-AcTrfase-A_aux_su"/>
    <property type="match status" value="1"/>
</dbReference>
<name>A0A1V9Z070_ACHHY</name>
<dbReference type="InterPro" id="IPR019734">
    <property type="entry name" value="TPR_rpt"/>
</dbReference>
<dbReference type="Pfam" id="PF13414">
    <property type="entry name" value="TPR_11"/>
    <property type="match status" value="1"/>
</dbReference>
<organism evidence="5 6">
    <name type="scientific">Achlya hypogyna</name>
    <name type="common">Oomycete</name>
    <name type="synonym">Protoachlya hypogyna</name>
    <dbReference type="NCBI Taxonomy" id="1202772"/>
    <lineage>
        <taxon>Eukaryota</taxon>
        <taxon>Sar</taxon>
        <taxon>Stramenopiles</taxon>
        <taxon>Oomycota</taxon>
        <taxon>Saprolegniomycetes</taxon>
        <taxon>Saprolegniales</taxon>
        <taxon>Achlyaceae</taxon>
        <taxon>Achlya</taxon>
    </lineage>
</organism>
<dbReference type="PANTHER" id="PTHR22767:SF2">
    <property type="entry name" value="N(ALPHA)-ACETYLTRANSFERASE 15_16, ISOFORM A"/>
    <property type="match status" value="1"/>
</dbReference>